<evidence type="ECO:0000256" key="12">
    <source>
        <dbReference type="HAMAP-Rule" id="MF_02030"/>
    </source>
</evidence>
<dbReference type="GO" id="GO:0044038">
    <property type="term" value="P:cell wall macromolecule biosynthetic process"/>
    <property type="evidence" value="ECO:0007669"/>
    <property type="project" value="TreeGrafter"/>
</dbReference>
<evidence type="ECO:0000313" key="15">
    <source>
        <dbReference type="Proteomes" id="UP000228621"/>
    </source>
</evidence>
<feature type="transmembrane region" description="Helical" evidence="12">
    <location>
        <begin position="6"/>
        <end position="26"/>
    </location>
</feature>
<reference evidence="15" key="1">
    <citation type="journal article" date="2019" name="Genome Announc.">
        <title>Draft Genome Sequence of Pseudoalteromonas piscicida Strain 36Y ROTHPW, an Hypersaline Seawater Isolate from the South Coast of Sonora, Mexico.</title>
        <authorList>
            <person name="Sanchez-Diaz R."/>
            <person name="Molina-Garza Z.J."/>
            <person name="Cruz-Suarez L.E."/>
            <person name="Selvin J."/>
            <person name="Kiran G.S."/>
            <person name="Ibarra-Gamez J.C."/>
            <person name="Gomez-Gil B."/>
            <person name="Galaviz-Silva L."/>
        </authorList>
    </citation>
    <scope>NUCLEOTIDE SEQUENCE [LARGE SCALE GENOMIC DNA]</scope>
    <source>
        <strain evidence="15">36Y_RITHPW</strain>
    </source>
</reference>
<keyword evidence="8 12" id="KW-0448">Lipopolysaccharide biosynthesis</keyword>
<feature type="transmembrane region" description="Helical" evidence="12">
    <location>
        <begin position="243"/>
        <end position="260"/>
    </location>
</feature>
<comment type="catalytic activity">
    <reaction evidence="12">
        <text>di-trans,octa-cis-undecaprenyl phosphate + UDP-N-acetyl-alpha-D-glucosamine = N-acetyl-alpha-D-glucosaminyl-di-trans,octa-cis-undecaprenyl diphosphate + UMP</text>
        <dbReference type="Rhea" id="RHEA:28090"/>
        <dbReference type="ChEBI" id="CHEBI:57705"/>
        <dbReference type="ChEBI" id="CHEBI:57865"/>
        <dbReference type="ChEBI" id="CHEBI:60392"/>
        <dbReference type="ChEBI" id="CHEBI:62959"/>
        <dbReference type="EC" id="2.7.8.33"/>
    </reaction>
</comment>
<dbReference type="EC" id="2.7.8.33" evidence="12"/>
<dbReference type="GO" id="GO:0009276">
    <property type="term" value="C:Gram-negative-bacterium-type cell wall"/>
    <property type="evidence" value="ECO:0007669"/>
    <property type="project" value="InterPro"/>
</dbReference>
<comment type="pathway">
    <text evidence="12">Bacterial outer membrane biogenesis; LPS O-antigen biosynthesis.</text>
</comment>
<dbReference type="PANTHER" id="PTHR22926:SF3">
    <property type="entry name" value="UNDECAPRENYL-PHOSPHATE ALPHA-N-ACETYLGLUCOSAMINYL 1-PHOSPHATE TRANSFERASE"/>
    <property type="match status" value="1"/>
</dbReference>
<proteinExistence type="inferred from homology"/>
<organism evidence="14 15">
    <name type="scientific">Pseudoalteromonas piscicida</name>
    <dbReference type="NCBI Taxonomy" id="43662"/>
    <lineage>
        <taxon>Bacteria</taxon>
        <taxon>Pseudomonadati</taxon>
        <taxon>Pseudomonadota</taxon>
        <taxon>Gammaproteobacteria</taxon>
        <taxon>Alteromonadales</taxon>
        <taxon>Pseudoalteromonadaceae</taxon>
        <taxon>Pseudoalteromonas</taxon>
    </lineage>
</organism>
<dbReference type="GO" id="GO:0071555">
    <property type="term" value="P:cell wall organization"/>
    <property type="evidence" value="ECO:0007669"/>
    <property type="project" value="TreeGrafter"/>
</dbReference>
<protein>
    <recommendedName>
        <fullName evidence="12">Undecaprenyl-phosphate alpha-N-acetylglucosaminyl 1-phosphate transferase</fullName>
        <ecNumber evidence="12">2.7.8.33</ecNumber>
    </recommendedName>
    <alternativeName>
        <fullName evidence="12">UDP-GlcNAc:undecaprenyl-phosphate GlcNAc-1-phosphate transferase</fullName>
    </alternativeName>
    <alternativeName>
        <fullName evidence="12">Undecaprenyl-phosphate GlcNAc-1-phosphate transferase</fullName>
    </alternativeName>
</protein>
<comment type="subcellular location">
    <subcellularLocation>
        <location evidence="12">Cell inner membrane</location>
        <topology evidence="12">Multi-pass membrane protein</topology>
    </subcellularLocation>
    <subcellularLocation>
        <location evidence="1">Cell membrane</location>
        <topology evidence="1">Multi-pass membrane protein</topology>
    </subcellularLocation>
</comment>
<feature type="binding site" evidence="13">
    <location>
        <position position="145"/>
    </location>
    <ligand>
        <name>Mg(2+)</name>
        <dbReference type="ChEBI" id="CHEBI:18420"/>
    </ligand>
</feature>
<dbReference type="AlphaFoldDB" id="A0A2A5JVZ7"/>
<keyword evidence="6 12" id="KW-0812">Transmembrane</keyword>
<feature type="transmembrane region" description="Helical" evidence="12">
    <location>
        <begin position="153"/>
        <end position="171"/>
    </location>
</feature>
<gene>
    <name evidence="12 14" type="primary">wecA</name>
    <name evidence="14" type="ORF">CEX98_01045</name>
</gene>
<keyword evidence="5 12" id="KW-0808">Transferase</keyword>
<comment type="similarity">
    <text evidence="12">Belongs to the glycosyltransferase 4 family. WecA subfamily.</text>
</comment>
<feature type="transmembrane region" description="Helical" evidence="12">
    <location>
        <begin position="177"/>
        <end position="199"/>
    </location>
</feature>
<dbReference type="GO" id="GO:0009243">
    <property type="term" value="P:O antigen biosynthetic process"/>
    <property type="evidence" value="ECO:0007669"/>
    <property type="project" value="UniProtKB-UniRule"/>
</dbReference>
<keyword evidence="3 12" id="KW-0997">Cell inner membrane</keyword>
<comment type="cofactor">
    <cofactor evidence="12">
        <name>Mn(2+)</name>
        <dbReference type="ChEBI" id="CHEBI:29035"/>
    </cofactor>
</comment>
<evidence type="ECO:0000256" key="8">
    <source>
        <dbReference type="ARBA" id="ARBA00022985"/>
    </source>
</evidence>
<dbReference type="GO" id="GO:0000287">
    <property type="term" value="F:magnesium ion binding"/>
    <property type="evidence" value="ECO:0007669"/>
    <property type="project" value="InterPro"/>
</dbReference>
<feature type="transmembrane region" description="Helical" evidence="12">
    <location>
        <begin position="123"/>
        <end position="141"/>
    </location>
</feature>
<evidence type="ECO:0000256" key="13">
    <source>
        <dbReference type="PIRSR" id="PIRSR600715-1"/>
    </source>
</evidence>
<keyword evidence="4 12" id="KW-0328">Glycosyltransferase</keyword>
<dbReference type="GO" id="GO:0030145">
    <property type="term" value="F:manganese ion binding"/>
    <property type="evidence" value="ECO:0007669"/>
    <property type="project" value="InterPro"/>
</dbReference>
<feature type="transmembrane region" description="Helical" evidence="12">
    <location>
        <begin position="93"/>
        <end position="111"/>
    </location>
</feature>
<comment type="caution">
    <text evidence="14">The sequence shown here is derived from an EMBL/GenBank/DDBJ whole genome shotgun (WGS) entry which is preliminary data.</text>
</comment>
<evidence type="ECO:0000313" key="14">
    <source>
        <dbReference type="EMBL" id="PCK33644.1"/>
    </source>
</evidence>
<evidence type="ECO:0000256" key="4">
    <source>
        <dbReference type="ARBA" id="ARBA00022676"/>
    </source>
</evidence>
<dbReference type="PANTHER" id="PTHR22926">
    <property type="entry name" value="PHOSPHO-N-ACETYLMURAMOYL-PENTAPEPTIDE-TRANSFERASE"/>
    <property type="match status" value="1"/>
</dbReference>
<evidence type="ECO:0000256" key="11">
    <source>
        <dbReference type="ARBA" id="ARBA00023211"/>
    </source>
</evidence>
<evidence type="ECO:0000256" key="9">
    <source>
        <dbReference type="ARBA" id="ARBA00022989"/>
    </source>
</evidence>
<evidence type="ECO:0000256" key="10">
    <source>
        <dbReference type="ARBA" id="ARBA00023136"/>
    </source>
</evidence>
<dbReference type="HAMAP" id="MF_02030">
    <property type="entry name" value="WecA_Gammaproteo"/>
    <property type="match status" value="1"/>
</dbReference>
<keyword evidence="2 12" id="KW-1003">Cell membrane</keyword>
<dbReference type="GO" id="GO:0016757">
    <property type="term" value="F:glycosyltransferase activity"/>
    <property type="evidence" value="ECO:0007669"/>
    <property type="project" value="UniProtKB-KW"/>
</dbReference>
<evidence type="ECO:0000256" key="2">
    <source>
        <dbReference type="ARBA" id="ARBA00022475"/>
    </source>
</evidence>
<dbReference type="Pfam" id="PF00953">
    <property type="entry name" value="Glycos_transf_4"/>
    <property type="match status" value="1"/>
</dbReference>
<keyword evidence="9 12" id="KW-1133">Transmembrane helix</keyword>
<keyword evidence="7 12" id="KW-0460">Magnesium</keyword>
<dbReference type="GO" id="GO:0005886">
    <property type="term" value="C:plasma membrane"/>
    <property type="evidence" value="ECO:0007669"/>
    <property type="project" value="UniProtKB-SubCell"/>
</dbReference>
<dbReference type="InterPro" id="IPR018480">
    <property type="entry name" value="PNAcMuramoyl-5peptid_Trfase_CS"/>
</dbReference>
<dbReference type="InterPro" id="IPR012750">
    <property type="entry name" value="ECA_WecA-rel"/>
</dbReference>
<evidence type="ECO:0000256" key="5">
    <source>
        <dbReference type="ARBA" id="ARBA00022679"/>
    </source>
</evidence>
<keyword evidence="15" id="KW-1185">Reference proteome</keyword>
<keyword evidence="11 12" id="KW-0464">Manganese</keyword>
<evidence type="ECO:0000256" key="1">
    <source>
        <dbReference type="ARBA" id="ARBA00004651"/>
    </source>
</evidence>
<evidence type="ECO:0000256" key="3">
    <source>
        <dbReference type="ARBA" id="ARBA00022519"/>
    </source>
</evidence>
<dbReference type="InterPro" id="IPR000715">
    <property type="entry name" value="Glycosyl_transferase_4"/>
</dbReference>
<feature type="transmembrane region" description="Helical" evidence="12">
    <location>
        <begin position="291"/>
        <end position="311"/>
    </location>
</feature>
<keyword evidence="13" id="KW-0479">Metal-binding</keyword>
<dbReference type="UniPathway" id="UPA00281"/>
<feature type="binding site" evidence="13">
    <location>
        <position position="210"/>
    </location>
    <ligand>
        <name>Mg(2+)</name>
        <dbReference type="ChEBI" id="CHEBI:18420"/>
    </ligand>
</feature>
<feature type="transmembrane region" description="Helical" evidence="12">
    <location>
        <begin position="317"/>
        <end position="334"/>
    </location>
</feature>
<dbReference type="NCBIfam" id="TIGR02380">
    <property type="entry name" value="ECA_wecA"/>
    <property type="match status" value="1"/>
</dbReference>
<dbReference type="GO" id="GO:0036380">
    <property type="term" value="F:UDP-N-acetylglucosamine-undecaprenyl-phosphate N-acetylglucosaminephosphotransferase activity"/>
    <property type="evidence" value="ECO:0007669"/>
    <property type="project" value="UniProtKB-UniRule"/>
</dbReference>
<comment type="function">
    <text evidence="12">Catalyzes the transfer of the GlcNAc-1-phosphate moiety from UDP-GlcNAc onto the carrier lipid undecaprenyl phosphate (C55-P), yielding GlcNAc-pyrophosphoryl-undecaprenyl (GlcNAc-PP-C55).</text>
</comment>
<dbReference type="Proteomes" id="UP000228621">
    <property type="component" value="Unassembled WGS sequence"/>
</dbReference>
<accession>A0A2A5JVZ7</accession>
<dbReference type="EMBL" id="NKHF01000004">
    <property type="protein sequence ID" value="PCK33644.1"/>
    <property type="molecule type" value="Genomic_DNA"/>
</dbReference>
<dbReference type="CDD" id="cd06853">
    <property type="entry name" value="GT_WecA_like"/>
    <property type="match status" value="1"/>
</dbReference>
<feature type="transmembrane region" description="Helical" evidence="12">
    <location>
        <begin position="38"/>
        <end position="58"/>
    </location>
</feature>
<name>A0A2A5JVZ7_PSEO7</name>
<keyword evidence="10 12" id="KW-0472">Membrane</keyword>
<feature type="transmembrane region" description="Helical" evidence="12">
    <location>
        <begin position="64"/>
        <end position="81"/>
    </location>
</feature>
<evidence type="ECO:0000256" key="6">
    <source>
        <dbReference type="ARBA" id="ARBA00022692"/>
    </source>
</evidence>
<feature type="transmembrane region" description="Helical" evidence="12">
    <location>
        <begin position="211"/>
        <end position="231"/>
    </location>
</feature>
<dbReference type="OrthoDB" id="9783652at2"/>
<sequence>MLAISALLSFTCVKLFSTLAPKLGLLDTPCERKQHNGRVPLIGGISIFISFSWTLLLFDYLNTQVILVLISMSFMVFIGVLDDKYQLSVRARLIGQVLSASIIVFGLDLYLVSLGDIFGFGELYLGSFGYLVTFIAILGAINAFNMIDGIDGLLGGLSIVSFTGILAISYLRDNAALFNLSAVIIVTLVPFMVANLGGSKFFKRKVFMGDAGSMFIGLFIVWMLIAGTSGYSFEHGSTFRPVFALYIVALPLMDMVAIMYRRAKKGKSPFHPDRNHIHHIFMRAGCSSKQALLSIILISQVILVAGLLMEIYLVPDFIMFFIFLFLFYLYNYLIQHAWRVVKVFRKLNNVV</sequence>
<comment type="cofactor">
    <cofactor evidence="12 13">
        <name>Mg(2+)</name>
        <dbReference type="ChEBI" id="CHEBI:18420"/>
    </cofactor>
</comment>
<dbReference type="PROSITE" id="PS01348">
    <property type="entry name" value="MRAY_2"/>
    <property type="match status" value="1"/>
</dbReference>
<evidence type="ECO:0000256" key="7">
    <source>
        <dbReference type="ARBA" id="ARBA00022842"/>
    </source>
</evidence>